<dbReference type="Gene3D" id="2.130.10.10">
    <property type="entry name" value="YVTN repeat-like/Quinoprotein amine dehydrogenase"/>
    <property type="match status" value="1"/>
</dbReference>
<dbReference type="Pfam" id="PF00400">
    <property type="entry name" value="WD40"/>
    <property type="match status" value="1"/>
</dbReference>
<dbReference type="InterPro" id="IPR036322">
    <property type="entry name" value="WD40_repeat_dom_sf"/>
</dbReference>
<dbReference type="HOGENOM" id="CLU_2758028_0_0_1"/>
<keyword evidence="1" id="KW-0853">WD repeat</keyword>
<sequence length="70" mass="7918">MVNMWLVGEPLKIHIKRVWSVAYSPDGQYVVFSSSHKTVRIWNAQTGVQVGEPPKGHTDIVSRVKGQMKK</sequence>
<dbReference type="InterPro" id="IPR001680">
    <property type="entry name" value="WD40_rpt"/>
</dbReference>
<dbReference type="SMART" id="SM00320">
    <property type="entry name" value="WD40"/>
    <property type="match status" value="1"/>
</dbReference>
<dbReference type="OrthoDB" id="6262491at2759"/>
<evidence type="ECO:0000313" key="2">
    <source>
        <dbReference type="EMBL" id="KIK50049.1"/>
    </source>
</evidence>
<dbReference type="InterPro" id="IPR015943">
    <property type="entry name" value="WD40/YVTN_repeat-like_dom_sf"/>
</dbReference>
<name>A0A0D0BKU4_9AGAR</name>
<dbReference type="EMBL" id="KN834936">
    <property type="protein sequence ID" value="KIK50049.1"/>
    <property type="molecule type" value="Genomic_DNA"/>
</dbReference>
<reference evidence="2 3" key="1">
    <citation type="submission" date="2014-04" db="EMBL/GenBank/DDBJ databases">
        <title>Evolutionary Origins and Diversification of the Mycorrhizal Mutualists.</title>
        <authorList>
            <consortium name="DOE Joint Genome Institute"/>
            <consortium name="Mycorrhizal Genomics Consortium"/>
            <person name="Kohler A."/>
            <person name="Kuo A."/>
            <person name="Nagy L.G."/>
            <person name="Floudas D."/>
            <person name="Copeland A."/>
            <person name="Barry K.W."/>
            <person name="Cichocki N."/>
            <person name="Veneault-Fourrey C."/>
            <person name="LaButti K."/>
            <person name="Lindquist E.A."/>
            <person name="Lipzen A."/>
            <person name="Lundell T."/>
            <person name="Morin E."/>
            <person name="Murat C."/>
            <person name="Riley R."/>
            <person name="Ohm R."/>
            <person name="Sun H."/>
            <person name="Tunlid A."/>
            <person name="Henrissat B."/>
            <person name="Grigoriev I.V."/>
            <person name="Hibbett D.S."/>
            <person name="Martin F."/>
        </authorList>
    </citation>
    <scope>NUCLEOTIDE SEQUENCE [LARGE SCALE GENOMIC DNA]</scope>
    <source>
        <strain evidence="2 3">FD-317 M1</strain>
    </source>
</reference>
<keyword evidence="3" id="KW-1185">Reference proteome</keyword>
<dbReference type="PROSITE" id="PS50082">
    <property type="entry name" value="WD_REPEATS_2"/>
    <property type="match status" value="1"/>
</dbReference>
<evidence type="ECO:0000256" key="1">
    <source>
        <dbReference type="PROSITE-ProRule" id="PRU00221"/>
    </source>
</evidence>
<dbReference type="AlphaFoldDB" id="A0A0D0BKU4"/>
<protein>
    <recommendedName>
        <fullName evidence="4">Anaphase-promoting complex subunit 4 WD40 domain-containing protein</fullName>
    </recommendedName>
</protein>
<gene>
    <name evidence="2" type="ORF">GYMLUDRAFT_253322</name>
</gene>
<accession>A0A0D0BKU4</accession>
<dbReference type="Proteomes" id="UP000053593">
    <property type="component" value="Unassembled WGS sequence"/>
</dbReference>
<dbReference type="SUPFAM" id="SSF50978">
    <property type="entry name" value="WD40 repeat-like"/>
    <property type="match status" value="1"/>
</dbReference>
<dbReference type="PROSITE" id="PS50294">
    <property type="entry name" value="WD_REPEATS_REGION"/>
    <property type="match status" value="1"/>
</dbReference>
<evidence type="ECO:0000313" key="3">
    <source>
        <dbReference type="Proteomes" id="UP000053593"/>
    </source>
</evidence>
<organism evidence="2 3">
    <name type="scientific">Collybiopsis luxurians FD-317 M1</name>
    <dbReference type="NCBI Taxonomy" id="944289"/>
    <lineage>
        <taxon>Eukaryota</taxon>
        <taxon>Fungi</taxon>
        <taxon>Dikarya</taxon>
        <taxon>Basidiomycota</taxon>
        <taxon>Agaricomycotina</taxon>
        <taxon>Agaricomycetes</taxon>
        <taxon>Agaricomycetidae</taxon>
        <taxon>Agaricales</taxon>
        <taxon>Marasmiineae</taxon>
        <taxon>Omphalotaceae</taxon>
        <taxon>Collybiopsis</taxon>
        <taxon>Collybiopsis luxurians</taxon>
    </lineage>
</organism>
<evidence type="ECO:0008006" key="4">
    <source>
        <dbReference type="Google" id="ProtNLM"/>
    </source>
</evidence>
<feature type="repeat" description="WD" evidence="1">
    <location>
        <begin position="11"/>
        <end position="52"/>
    </location>
</feature>
<proteinExistence type="predicted"/>